<sequence>MSRTGLRQKAKLVLMTQPYSIATVLAQAPFCSLFNPLPAPRSIVTMTNNTHQSSNTHLEAVFKQKKILRSSVRKALKGMDPSSRSQEGAFFVMPPFLFHQQTGGMYWSQLIWDLQGENELEFKILKGVKQVGQNGALRHSLLFFSF</sequence>
<dbReference type="EMBL" id="QGNW01000148">
    <property type="protein sequence ID" value="RVW91170.1"/>
    <property type="molecule type" value="Genomic_DNA"/>
</dbReference>
<evidence type="ECO:0000313" key="1">
    <source>
        <dbReference type="EMBL" id="RVW91170.1"/>
    </source>
</evidence>
<protein>
    <submittedName>
        <fullName evidence="1">Uncharacterized protein</fullName>
    </submittedName>
</protein>
<evidence type="ECO:0000313" key="2">
    <source>
        <dbReference type="Proteomes" id="UP000288805"/>
    </source>
</evidence>
<reference evidence="1 2" key="1">
    <citation type="journal article" date="2018" name="PLoS Genet.">
        <title>Population sequencing reveals clonal diversity and ancestral inbreeding in the grapevine cultivar Chardonnay.</title>
        <authorList>
            <person name="Roach M.J."/>
            <person name="Johnson D.L."/>
            <person name="Bohlmann J."/>
            <person name="van Vuuren H.J."/>
            <person name="Jones S.J."/>
            <person name="Pretorius I.S."/>
            <person name="Schmidt S.A."/>
            <person name="Borneman A.R."/>
        </authorList>
    </citation>
    <scope>NUCLEOTIDE SEQUENCE [LARGE SCALE GENOMIC DNA]</scope>
    <source>
        <strain evidence="2">cv. Chardonnay</strain>
        <tissue evidence="1">Leaf</tissue>
    </source>
</reference>
<name>A0A438I3G0_VITVI</name>
<organism evidence="1 2">
    <name type="scientific">Vitis vinifera</name>
    <name type="common">Grape</name>
    <dbReference type="NCBI Taxonomy" id="29760"/>
    <lineage>
        <taxon>Eukaryota</taxon>
        <taxon>Viridiplantae</taxon>
        <taxon>Streptophyta</taxon>
        <taxon>Embryophyta</taxon>
        <taxon>Tracheophyta</taxon>
        <taxon>Spermatophyta</taxon>
        <taxon>Magnoliopsida</taxon>
        <taxon>eudicotyledons</taxon>
        <taxon>Gunneridae</taxon>
        <taxon>Pentapetalae</taxon>
        <taxon>rosids</taxon>
        <taxon>Vitales</taxon>
        <taxon>Vitaceae</taxon>
        <taxon>Viteae</taxon>
        <taxon>Vitis</taxon>
    </lineage>
</organism>
<dbReference type="AlphaFoldDB" id="A0A438I3G0"/>
<proteinExistence type="predicted"/>
<accession>A0A438I3G0</accession>
<comment type="caution">
    <text evidence="1">The sequence shown here is derived from an EMBL/GenBank/DDBJ whole genome shotgun (WGS) entry which is preliminary data.</text>
</comment>
<dbReference type="Proteomes" id="UP000288805">
    <property type="component" value="Unassembled WGS sequence"/>
</dbReference>
<gene>
    <name evidence="1" type="ORF">CK203_031730</name>
</gene>